<name>C7BVD2_9CAUD</name>
<organism evidence="1 2">
    <name type="scientific">Synechococcus phage S-RSM4</name>
    <dbReference type="NCBI Taxonomy" id="555387"/>
    <lineage>
        <taxon>Viruses</taxon>
        <taxon>Duplodnaviria</taxon>
        <taxon>Heunggongvirae</taxon>
        <taxon>Uroviricota</taxon>
        <taxon>Caudoviricetes</taxon>
        <taxon>Pantevenvirales</taxon>
        <taxon>Kyanoviridae</taxon>
        <taxon>Gibbetvirus</taxon>
        <taxon>Gibbetvirus rsm4</taxon>
    </lineage>
</organism>
<sequence length="112" mass="12736">MNAAISNNLNWSKDNTRVEFDPETGESKVYLHGNHIADVGENYVRLFDGGWQSNTTKSRINAILGEHGISGEGVFQKNYQWFIRLYNGTEFFVTEFRNGMKLGDLPYSLLLA</sequence>
<evidence type="ECO:0000313" key="1">
    <source>
        <dbReference type="EMBL" id="CAR63361.1"/>
    </source>
</evidence>
<dbReference type="RefSeq" id="YP_003097398.1">
    <property type="nucleotide sequence ID" value="NC_013085.1"/>
</dbReference>
<reference evidence="1 2" key="1">
    <citation type="journal article" date="2009" name="Environ. Microbiol.">
        <title>Comparative genomics of marine cyanomyoviruses reveals the widespread occurrence of Synechococcus host genes localized to a hyperplastic region: implications for mechanisms of cyanophage evolution.</title>
        <authorList>
            <person name="Millard A.D."/>
            <person name="Zwirglmaier K."/>
            <person name="Downey M.J."/>
            <person name="Mann N.H."/>
            <person name="Scanlan D.J."/>
        </authorList>
    </citation>
    <scope>NUCLEOTIDE SEQUENCE</scope>
</reference>
<evidence type="ECO:0000313" key="2">
    <source>
        <dbReference type="Proteomes" id="UP000001515"/>
    </source>
</evidence>
<dbReference type="KEGG" id="vg:8303371"/>
<proteinExistence type="predicted"/>
<accession>C7BVD2</accession>
<dbReference type="EMBL" id="FM207411">
    <property type="protein sequence ID" value="CAR63361.1"/>
    <property type="molecule type" value="Genomic_DNA"/>
</dbReference>
<dbReference type="Pfam" id="PF23790">
    <property type="entry name" value="Kyano_Gp96"/>
    <property type="match status" value="1"/>
</dbReference>
<dbReference type="Proteomes" id="UP000001515">
    <property type="component" value="Segment"/>
</dbReference>
<dbReference type="OrthoDB" id="18760at10239"/>
<dbReference type="InterPro" id="IPR057004">
    <property type="entry name" value="Gp90-like"/>
</dbReference>
<keyword evidence="2" id="KW-1185">Reference proteome</keyword>
<protein>
    <submittedName>
        <fullName evidence="1">Hypothetical cyanophage protein</fullName>
    </submittedName>
</protein>
<dbReference type="GeneID" id="8303371"/>
<gene>
    <name evidence="1" type="ORF">SRSM4_164</name>
</gene>